<dbReference type="GO" id="GO:0009099">
    <property type="term" value="P:L-valine biosynthetic process"/>
    <property type="evidence" value="ECO:0007669"/>
    <property type="project" value="TreeGrafter"/>
</dbReference>
<evidence type="ECO:0000256" key="1">
    <source>
        <dbReference type="ARBA" id="ARBA00007812"/>
    </source>
</evidence>
<dbReference type="PROSITE" id="PS00187">
    <property type="entry name" value="TPP_ENZYMES"/>
    <property type="match status" value="1"/>
</dbReference>
<evidence type="ECO:0000256" key="3">
    <source>
        <dbReference type="RuleBase" id="RU362132"/>
    </source>
</evidence>
<dbReference type="PANTHER" id="PTHR18968:SF129">
    <property type="entry name" value="ACETOLACTATE SYNTHASE"/>
    <property type="match status" value="1"/>
</dbReference>
<dbReference type="InterPro" id="IPR011766">
    <property type="entry name" value="TPP_enzyme_TPP-bd"/>
</dbReference>
<accession>A0A1F6XM71</accession>
<dbReference type="FunFam" id="3.40.50.970:FF:000007">
    <property type="entry name" value="Acetolactate synthase"/>
    <property type="match status" value="1"/>
</dbReference>
<feature type="domain" description="Thiamine pyrophosphate enzyme TPP-binding" evidence="5">
    <location>
        <begin position="385"/>
        <end position="530"/>
    </location>
</feature>
<dbReference type="GO" id="GO:0030976">
    <property type="term" value="F:thiamine pyrophosphate binding"/>
    <property type="evidence" value="ECO:0007669"/>
    <property type="project" value="InterPro"/>
</dbReference>
<proteinExistence type="inferred from homology"/>
<feature type="domain" description="Thiamine pyrophosphate enzyme N-terminal TPP-binding" evidence="6">
    <location>
        <begin position="7"/>
        <end position="121"/>
    </location>
</feature>
<reference evidence="7 8" key="1">
    <citation type="journal article" date="2016" name="Nat. Commun.">
        <title>Thousands of microbial genomes shed light on interconnected biogeochemical processes in an aquifer system.</title>
        <authorList>
            <person name="Anantharaman K."/>
            <person name="Brown C.T."/>
            <person name="Hug L.A."/>
            <person name="Sharon I."/>
            <person name="Castelle C.J."/>
            <person name="Probst A.J."/>
            <person name="Thomas B.C."/>
            <person name="Singh A."/>
            <person name="Wilkins M.J."/>
            <person name="Karaoz U."/>
            <person name="Brodie E.L."/>
            <person name="Williams K.H."/>
            <person name="Hubbard S.S."/>
            <person name="Banfield J.F."/>
        </authorList>
    </citation>
    <scope>NUCLEOTIDE SEQUENCE [LARGE SCALE GENOMIC DNA]</scope>
</reference>
<comment type="caution">
    <text evidence="7">The sequence shown here is derived from an EMBL/GenBank/DDBJ whole genome shotgun (WGS) entry which is preliminary data.</text>
</comment>
<evidence type="ECO:0000259" key="5">
    <source>
        <dbReference type="Pfam" id="PF02775"/>
    </source>
</evidence>
<dbReference type="GO" id="GO:0005948">
    <property type="term" value="C:acetolactate synthase complex"/>
    <property type="evidence" value="ECO:0007669"/>
    <property type="project" value="TreeGrafter"/>
</dbReference>
<dbReference type="PANTHER" id="PTHR18968">
    <property type="entry name" value="THIAMINE PYROPHOSPHATE ENZYMES"/>
    <property type="match status" value="1"/>
</dbReference>
<dbReference type="GO" id="GO:0003984">
    <property type="term" value="F:acetolactate synthase activity"/>
    <property type="evidence" value="ECO:0007669"/>
    <property type="project" value="TreeGrafter"/>
</dbReference>
<organism evidence="7 8">
    <name type="scientific">Candidatus Nomurabacteria bacterium RIFCSPLOWO2_01_FULL_42_17</name>
    <dbReference type="NCBI Taxonomy" id="1801780"/>
    <lineage>
        <taxon>Bacteria</taxon>
        <taxon>Candidatus Nomuraibacteriota</taxon>
    </lineage>
</organism>
<dbReference type="InterPro" id="IPR029061">
    <property type="entry name" value="THDP-binding"/>
</dbReference>
<dbReference type="InterPro" id="IPR045229">
    <property type="entry name" value="TPP_enz"/>
</dbReference>
<dbReference type="EMBL" id="MFVE01000006">
    <property type="protein sequence ID" value="OGI95206.1"/>
    <property type="molecule type" value="Genomic_DNA"/>
</dbReference>
<dbReference type="SUPFAM" id="SSF52518">
    <property type="entry name" value="Thiamin diphosphate-binding fold (THDP-binding)"/>
    <property type="match status" value="2"/>
</dbReference>
<dbReference type="STRING" id="1801780.A2917_00955"/>
<comment type="similarity">
    <text evidence="1 3">Belongs to the TPP enzyme family.</text>
</comment>
<dbReference type="InterPro" id="IPR012001">
    <property type="entry name" value="Thiamin_PyroP_enz_TPP-bd_dom"/>
</dbReference>
<name>A0A1F6XM71_9BACT</name>
<dbReference type="Pfam" id="PF00205">
    <property type="entry name" value="TPP_enzyme_M"/>
    <property type="match status" value="1"/>
</dbReference>
<keyword evidence="2 3" id="KW-0786">Thiamine pyrophosphate</keyword>
<dbReference type="InterPro" id="IPR000399">
    <property type="entry name" value="TPP-bd_CS"/>
</dbReference>
<sequence>MAKTAKNVAEIIVNCLEKHGIKYIFGVPGEENLTFLEAVKNSKITFITTRTEQGAAFMAATVGRMTGKVGVALSTLGPGATNLMTGVAYAELGGFPLLVITGQKAIKKNKQGKFQIIDVVGMMKTVTKFSKTITAGDQVPSMMSEAISLAETERPGAVHLELPEDIAEESCDAVPLDPKKIIYNKADDKSINLALNEIQKSKHPIIILGGGLNRQTNKIFLRKAIDAFLKKTGIPFVSTQMGKGAGDETSQLYIGTTALSQGEYVHQALRHADLILMIGHDVIEKPPMILTAQKIIHINFFSSMAPDVYVPTHEVIGDISHTLLILTKKLSARSEWDFDYFFKMRDMLKKDIATFSQSPDFPLRPERIISDIQKTLQKGDILALDNGMYKLYFARNFISREFHGIILDNTLATMGAGLPAGISLKILYPNKKVLVVSGDGGIMMSVAELETAVRLGINLVVLILDDSGFGMIRWKQKGMNLSSFGLSFNNPDFMTLAKSFGAVGYKVKKTEALLPFLEKALNSKGVHIIVCPINYEEANEYLGKIV</sequence>
<dbReference type="Proteomes" id="UP000178104">
    <property type="component" value="Unassembled WGS sequence"/>
</dbReference>
<dbReference type="AlphaFoldDB" id="A0A1F6XM71"/>
<dbReference type="GO" id="GO:0009097">
    <property type="term" value="P:isoleucine biosynthetic process"/>
    <property type="evidence" value="ECO:0007669"/>
    <property type="project" value="TreeGrafter"/>
</dbReference>
<feature type="domain" description="Thiamine pyrophosphate enzyme central" evidence="4">
    <location>
        <begin position="192"/>
        <end position="323"/>
    </location>
</feature>
<dbReference type="Pfam" id="PF02775">
    <property type="entry name" value="TPP_enzyme_C"/>
    <property type="match status" value="1"/>
</dbReference>
<dbReference type="GO" id="GO:0050660">
    <property type="term" value="F:flavin adenine dinucleotide binding"/>
    <property type="evidence" value="ECO:0007669"/>
    <property type="project" value="TreeGrafter"/>
</dbReference>
<evidence type="ECO:0000256" key="2">
    <source>
        <dbReference type="ARBA" id="ARBA00023052"/>
    </source>
</evidence>
<dbReference type="Gene3D" id="3.40.50.1220">
    <property type="entry name" value="TPP-binding domain"/>
    <property type="match status" value="1"/>
</dbReference>
<dbReference type="InterPro" id="IPR012000">
    <property type="entry name" value="Thiamin_PyroP_enz_cen_dom"/>
</dbReference>
<dbReference type="InterPro" id="IPR029035">
    <property type="entry name" value="DHS-like_NAD/FAD-binding_dom"/>
</dbReference>
<evidence type="ECO:0000313" key="7">
    <source>
        <dbReference type="EMBL" id="OGI95206.1"/>
    </source>
</evidence>
<dbReference type="Pfam" id="PF02776">
    <property type="entry name" value="TPP_enzyme_N"/>
    <property type="match status" value="1"/>
</dbReference>
<gene>
    <name evidence="7" type="ORF">A2917_00955</name>
</gene>
<protein>
    <submittedName>
        <fullName evidence="7">Acetolactate synthase</fullName>
    </submittedName>
</protein>
<evidence type="ECO:0000259" key="6">
    <source>
        <dbReference type="Pfam" id="PF02776"/>
    </source>
</evidence>
<evidence type="ECO:0000313" key="8">
    <source>
        <dbReference type="Proteomes" id="UP000178104"/>
    </source>
</evidence>
<dbReference type="CDD" id="cd07035">
    <property type="entry name" value="TPP_PYR_POX_like"/>
    <property type="match status" value="1"/>
</dbReference>
<dbReference type="SUPFAM" id="SSF52467">
    <property type="entry name" value="DHS-like NAD/FAD-binding domain"/>
    <property type="match status" value="1"/>
</dbReference>
<dbReference type="GO" id="GO:0000287">
    <property type="term" value="F:magnesium ion binding"/>
    <property type="evidence" value="ECO:0007669"/>
    <property type="project" value="InterPro"/>
</dbReference>
<evidence type="ECO:0000259" key="4">
    <source>
        <dbReference type="Pfam" id="PF00205"/>
    </source>
</evidence>
<dbReference type="NCBIfam" id="NF006187">
    <property type="entry name" value="PRK08322.1"/>
    <property type="match status" value="1"/>
</dbReference>
<dbReference type="Gene3D" id="3.40.50.970">
    <property type="match status" value="2"/>
</dbReference>